<evidence type="ECO:0000313" key="3">
    <source>
        <dbReference type="Proteomes" id="UP000001968"/>
    </source>
</evidence>
<evidence type="ECO:0000259" key="1">
    <source>
        <dbReference type="Pfam" id="PF26154"/>
    </source>
</evidence>
<protein>
    <recommendedName>
        <fullName evidence="1">DUF8042 domain-containing protein</fullName>
    </recommendedName>
</protein>
<dbReference type="STRING" id="335541.Swol_0231"/>
<dbReference type="EMBL" id="CP000448">
    <property type="protein sequence ID" value="ABI67583.1"/>
    <property type="molecule type" value="Genomic_DNA"/>
</dbReference>
<dbReference type="InterPro" id="IPR058355">
    <property type="entry name" value="DUF8042"/>
</dbReference>
<dbReference type="eggNOG" id="ENOG50331P8">
    <property type="taxonomic scope" value="Bacteria"/>
</dbReference>
<dbReference type="RefSeq" id="WP_011639692.1">
    <property type="nucleotide sequence ID" value="NC_008346.1"/>
</dbReference>
<feature type="domain" description="DUF8042" evidence="1">
    <location>
        <begin position="1"/>
        <end position="117"/>
    </location>
</feature>
<evidence type="ECO:0000313" key="2">
    <source>
        <dbReference type="EMBL" id="ABI67583.1"/>
    </source>
</evidence>
<dbReference type="OrthoDB" id="2874105at2"/>
<keyword evidence="3" id="KW-1185">Reference proteome</keyword>
<gene>
    <name evidence="2" type="ordered locus">Swol_0231</name>
</gene>
<reference evidence="3" key="1">
    <citation type="journal article" date="2010" name="Environ. Microbiol.">
        <title>The genome of Syntrophomonas wolfei: new insights into syntrophic metabolism and biohydrogen production.</title>
        <authorList>
            <person name="Sieber J.R."/>
            <person name="Sims D.R."/>
            <person name="Han C."/>
            <person name="Kim E."/>
            <person name="Lykidis A."/>
            <person name="Lapidus A.L."/>
            <person name="McDonnald E."/>
            <person name="Rohlin L."/>
            <person name="Culley D.E."/>
            <person name="Gunsalus R."/>
            <person name="McInerney M.J."/>
        </authorList>
    </citation>
    <scope>NUCLEOTIDE SEQUENCE [LARGE SCALE GENOMIC DNA]</scope>
    <source>
        <strain evidence="3">DSM 2245B / Goettingen</strain>
    </source>
</reference>
<accession>Q0B0C1</accession>
<dbReference type="Proteomes" id="UP000001968">
    <property type="component" value="Chromosome"/>
</dbReference>
<proteinExistence type="predicted"/>
<name>Q0B0C1_SYNWW</name>
<dbReference type="KEGG" id="swo:Swol_0231"/>
<dbReference type="HOGENOM" id="CLU_153015_0_0_9"/>
<dbReference type="AlphaFoldDB" id="Q0B0C1"/>
<organism evidence="2 3">
    <name type="scientific">Syntrophomonas wolfei subsp. wolfei (strain DSM 2245B / Goettingen)</name>
    <dbReference type="NCBI Taxonomy" id="335541"/>
    <lineage>
        <taxon>Bacteria</taxon>
        <taxon>Bacillati</taxon>
        <taxon>Bacillota</taxon>
        <taxon>Clostridia</taxon>
        <taxon>Eubacteriales</taxon>
        <taxon>Syntrophomonadaceae</taxon>
        <taxon>Syntrophomonas</taxon>
    </lineage>
</organism>
<dbReference type="Pfam" id="PF26154">
    <property type="entry name" value="DUF8042"/>
    <property type="match status" value="1"/>
</dbReference>
<sequence length="122" mass="13946">MEYMYEVAGQIIELSQTIKEGLIHINEKMDEGQLKETLYLFEDVLEAFSSIEIPIQPVLQADNMDELQGATAELKKSLEMLAQAFEANDLEKARAEISQSLIPAYSRWQSELEQSLKAYRES</sequence>